<feature type="compositionally biased region" description="Pro residues" evidence="8">
    <location>
        <begin position="325"/>
        <end position="335"/>
    </location>
</feature>
<dbReference type="RefSeq" id="WP_312889985.1">
    <property type="nucleotide sequence ID" value="NZ_JACHIR010000001.1"/>
</dbReference>
<dbReference type="EC" id="2.7.11.1" evidence="1"/>
<feature type="binding site" evidence="7">
    <location>
        <position position="391"/>
    </location>
    <ligand>
        <name>ATP</name>
        <dbReference type="ChEBI" id="CHEBI:30616"/>
    </ligand>
</feature>
<proteinExistence type="predicted"/>
<feature type="transmembrane region" description="Helical" evidence="9">
    <location>
        <begin position="65"/>
        <end position="88"/>
    </location>
</feature>
<dbReference type="SMART" id="SM00220">
    <property type="entry name" value="S_TKc"/>
    <property type="match status" value="1"/>
</dbReference>
<evidence type="ECO:0000256" key="7">
    <source>
        <dbReference type="PROSITE-ProRule" id="PRU10141"/>
    </source>
</evidence>
<feature type="compositionally biased region" description="Pro residues" evidence="8">
    <location>
        <begin position="269"/>
        <end position="303"/>
    </location>
</feature>
<accession>A0A7W9KDA3</accession>
<evidence type="ECO:0000256" key="4">
    <source>
        <dbReference type="ARBA" id="ARBA00022741"/>
    </source>
</evidence>
<feature type="transmembrane region" description="Helical" evidence="9">
    <location>
        <begin position="176"/>
        <end position="201"/>
    </location>
</feature>
<evidence type="ECO:0000313" key="11">
    <source>
        <dbReference type="EMBL" id="MBB5890397.1"/>
    </source>
</evidence>
<evidence type="ECO:0000313" key="12">
    <source>
        <dbReference type="Proteomes" id="UP000585638"/>
    </source>
</evidence>
<reference evidence="11 12" key="1">
    <citation type="submission" date="2020-08" db="EMBL/GenBank/DDBJ databases">
        <title>Sequencing the genomes of 1000 actinobacteria strains.</title>
        <authorList>
            <person name="Klenk H.-P."/>
        </authorList>
    </citation>
    <scope>NUCLEOTIDE SEQUENCE [LARGE SCALE GENOMIC DNA]</scope>
    <source>
        <strain evidence="11 12">DSM 43851</strain>
    </source>
</reference>
<dbReference type="PROSITE" id="PS50011">
    <property type="entry name" value="PROTEIN_KINASE_DOM"/>
    <property type="match status" value="1"/>
</dbReference>
<keyword evidence="2" id="KW-0723">Serine/threonine-protein kinase</keyword>
<dbReference type="Gene3D" id="3.30.200.20">
    <property type="entry name" value="Phosphorylase Kinase, domain 1"/>
    <property type="match status" value="1"/>
</dbReference>
<dbReference type="AlphaFoldDB" id="A0A7W9KDA3"/>
<keyword evidence="9" id="KW-0472">Membrane</keyword>
<evidence type="ECO:0000259" key="10">
    <source>
        <dbReference type="PROSITE" id="PS50011"/>
    </source>
</evidence>
<dbReference type="PROSITE" id="PS00108">
    <property type="entry name" value="PROTEIN_KINASE_ST"/>
    <property type="match status" value="1"/>
</dbReference>
<dbReference type="CDD" id="cd14014">
    <property type="entry name" value="STKc_PknB_like"/>
    <property type="match status" value="1"/>
</dbReference>
<evidence type="ECO:0000256" key="1">
    <source>
        <dbReference type="ARBA" id="ARBA00012513"/>
    </source>
</evidence>
<dbReference type="InterPro" id="IPR008271">
    <property type="entry name" value="Ser/Thr_kinase_AS"/>
</dbReference>
<dbReference type="SUPFAM" id="SSF56112">
    <property type="entry name" value="Protein kinase-like (PK-like)"/>
    <property type="match status" value="1"/>
</dbReference>
<dbReference type="GO" id="GO:0005524">
    <property type="term" value="F:ATP binding"/>
    <property type="evidence" value="ECO:0007669"/>
    <property type="project" value="UniProtKB-UniRule"/>
</dbReference>
<feature type="domain" description="Protein kinase" evidence="10">
    <location>
        <begin position="362"/>
        <end position="615"/>
    </location>
</feature>
<gene>
    <name evidence="11" type="ORF">BJ998_001593</name>
</gene>
<evidence type="ECO:0000256" key="6">
    <source>
        <dbReference type="ARBA" id="ARBA00022840"/>
    </source>
</evidence>
<keyword evidence="12" id="KW-1185">Reference proteome</keyword>
<feature type="transmembrane region" description="Helical" evidence="9">
    <location>
        <begin position="137"/>
        <end position="156"/>
    </location>
</feature>
<sequence>MDGVGALVIGLLSGLHSAFGLRVCNGDWLLTTFLAGGFFAVAPIAAAMLVALIRKVSGNNYNPIMVILFTGIGVVGNLLLPFSAFAGATAALQNPDRLSGGGSLQDPFCYVLTSQDNLLARSTLAARAITGYESEPVRLLAIASLIVVPAFVLFWITKQAKNAFRGGARWPARLYYAPFIILVFATLNLPAGVVGVLWLGFLPVSAVGVLAVKLLGTPSDAVLHPSTADAGAKALSEQRPVPPSLPPAKPQTQAAMPRQNPPTKTYTQPQPPRPQVQPRQLPPPTRVHPAGPPVGGPPPPPTRVQPAGPSLAGDPAAAGLAMTPGPLPWATPPAPDPDKTVYNPLDAPTKFDSTGDSFGGRFRRIRQLGAGGFGKVWLAMDANLNRQVAIKIAHTSDADTQERMYREARALAAVRHENCVHVYDILEDDDGIAIVMEYVEGLSLAQAMQRNGLLDDVAAARLWSTLAGALTAAHEKSVLHRDLKPSNVIIDPEGIPHLIDFGLARRRGDSTLTATGMMMGTPDYLAPEVARGESASPASDAWQLAATVSYALTGHPPRGTRENPMAALLAGANAEPNTKLPERSVHRRLLMASLDKDPARRPTLGRVQQQLDGWLANSGIAQKGPVTTVTRRM</sequence>
<dbReference type="EMBL" id="JACHIR010000001">
    <property type="protein sequence ID" value="MBB5890397.1"/>
    <property type="molecule type" value="Genomic_DNA"/>
</dbReference>
<dbReference type="GO" id="GO:0004674">
    <property type="term" value="F:protein serine/threonine kinase activity"/>
    <property type="evidence" value="ECO:0007669"/>
    <property type="project" value="UniProtKB-KW"/>
</dbReference>
<dbReference type="InterPro" id="IPR017441">
    <property type="entry name" value="Protein_kinase_ATP_BS"/>
</dbReference>
<keyword evidence="9" id="KW-1133">Transmembrane helix</keyword>
<dbReference type="PANTHER" id="PTHR43289:SF6">
    <property type="entry name" value="SERINE_THREONINE-PROTEIN KINASE NEKL-3"/>
    <property type="match status" value="1"/>
</dbReference>
<dbReference type="InterPro" id="IPR000719">
    <property type="entry name" value="Prot_kinase_dom"/>
</dbReference>
<feature type="region of interest" description="Disordered" evidence="8">
    <location>
        <begin position="229"/>
        <end position="337"/>
    </location>
</feature>
<keyword evidence="3" id="KW-0808">Transferase</keyword>
<name>A0A7W9KDA3_9PSEU</name>
<comment type="caution">
    <text evidence="11">The sequence shown here is derived from an EMBL/GenBank/DDBJ whole genome shotgun (WGS) entry which is preliminary data.</text>
</comment>
<feature type="transmembrane region" description="Helical" evidence="9">
    <location>
        <begin position="30"/>
        <end position="53"/>
    </location>
</feature>
<evidence type="ECO:0000256" key="9">
    <source>
        <dbReference type="SAM" id="Phobius"/>
    </source>
</evidence>
<dbReference type="PANTHER" id="PTHR43289">
    <property type="entry name" value="MITOGEN-ACTIVATED PROTEIN KINASE KINASE KINASE 20-RELATED"/>
    <property type="match status" value="1"/>
</dbReference>
<dbReference type="PROSITE" id="PS00107">
    <property type="entry name" value="PROTEIN_KINASE_ATP"/>
    <property type="match status" value="1"/>
</dbReference>
<dbReference type="Pfam" id="PF00069">
    <property type="entry name" value="Pkinase"/>
    <property type="match status" value="1"/>
</dbReference>
<feature type="compositionally biased region" description="Pro residues" evidence="8">
    <location>
        <begin position="240"/>
        <end position="249"/>
    </location>
</feature>
<dbReference type="Proteomes" id="UP000585638">
    <property type="component" value="Unassembled WGS sequence"/>
</dbReference>
<keyword evidence="9" id="KW-0812">Transmembrane</keyword>
<dbReference type="Gene3D" id="1.10.510.10">
    <property type="entry name" value="Transferase(Phosphotransferase) domain 1"/>
    <property type="match status" value="1"/>
</dbReference>
<evidence type="ECO:0000256" key="2">
    <source>
        <dbReference type="ARBA" id="ARBA00022527"/>
    </source>
</evidence>
<keyword evidence="5 11" id="KW-0418">Kinase</keyword>
<evidence type="ECO:0000256" key="3">
    <source>
        <dbReference type="ARBA" id="ARBA00022679"/>
    </source>
</evidence>
<organism evidence="11 12">
    <name type="scientific">Kutzneria kofuensis</name>
    <dbReference type="NCBI Taxonomy" id="103725"/>
    <lineage>
        <taxon>Bacteria</taxon>
        <taxon>Bacillati</taxon>
        <taxon>Actinomycetota</taxon>
        <taxon>Actinomycetes</taxon>
        <taxon>Pseudonocardiales</taxon>
        <taxon>Pseudonocardiaceae</taxon>
        <taxon>Kutzneria</taxon>
    </lineage>
</organism>
<dbReference type="InterPro" id="IPR011009">
    <property type="entry name" value="Kinase-like_dom_sf"/>
</dbReference>
<evidence type="ECO:0000256" key="5">
    <source>
        <dbReference type="ARBA" id="ARBA00022777"/>
    </source>
</evidence>
<evidence type="ECO:0000256" key="8">
    <source>
        <dbReference type="SAM" id="MobiDB-lite"/>
    </source>
</evidence>
<keyword evidence="6 7" id="KW-0067">ATP-binding</keyword>
<protein>
    <recommendedName>
        <fullName evidence="1">non-specific serine/threonine protein kinase</fullName>
        <ecNumber evidence="1">2.7.11.1</ecNumber>
    </recommendedName>
</protein>
<keyword evidence="4 7" id="KW-0547">Nucleotide-binding</keyword>